<dbReference type="EMBL" id="LAZR01005145">
    <property type="protein sequence ID" value="KKN02473.1"/>
    <property type="molecule type" value="Genomic_DNA"/>
</dbReference>
<dbReference type="AlphaFoldDB" id="A0A0F9QAT4"/>
<organism evidence="1">
    <name type="scientific">marine sediment metagenome</name>
    <dbReference type="NCBI Taxonomy" id="412755"/>
    <lineage>
        <taxon>unclassified sequences</taxon>
        <taxon>metagenomes</taxon>
        <taxon>ecological metagenomes</taxon>
    </lineage>
</organism>
<protein>
    <submittedName>
        <fullName evidence="1">Uncharacterized protein</fullName>
    </submittedName>
</protein>
<reference evidence="1" key="1">
    <citation type="journal article" date="2015" name="Nature">
        <title>Complex archaea that bridge the gap between prokaryotes and eukaryotes.</title>
        <authorList>
            <person name="Spang A."/>
            <person name="Saw J.H."/>
            <person name="Jorgensen S.L."/>
            <person name="Zaremba-Niedzwiedzka K."/>
            <person name="Martijn J."/>
            <person name="Lind A.E."/>
            <person name="van Eijk R."/>
            <person name="Schleper C."/>
            <person name="Guy L."/>
            <person name="Ettema T.J."/>
        </authorList>
    </citation>
    <scope>NUCLEOTIDE SEQUENCE</scope>
</reference>
<proteinExistence type="predicted"/>
<name>A0A0F9QAT4_9ZZZZ</name>
<evidence type="ECO:0000313" key="1">
    <source>
        <dbReference type="EMBL" id="KKN02473.1"/>
    </source>
</evidence>
<accession>A0A0F9QAT4</accession>
<gene>
    <name evidence="1" type="ORF">LCGC14_1117500</name>
</gene>
<comment type="caution">
    <text evidence="1">The sequence shown here is derived from an EMBL/GenBank/DDBJ whole genome shotgun (WGS) entry which is preliminary data.</text>
</comment>
<sequence length="35" mass="4473">MTWKAALEWARKERDRYVEYNTNLWDKIDRELEDK</sequence>